<feature type="region of interest" description="Disordered" evidence="2">
    <location>
        <begin position="259"/>
        <end position="297"/>
    </location>
</feature>
<feature type="region of interest" description="Disordered" evidence="2">
    <location>
        <begin position="32"/>
        <end position="67"/>
    </location>
</feature>
<feature type="domain" description="C2H2-type" evidence="3">
    <location>
        <begin position="787"/>
        <end position="816"/>
    </location>
</feature>
<dbReference type="FunFam" id="3.30.160.60:FF:000007">
    <property type="entry name" value="Basic krueppel-like factor 3"/>
    <property type="match status" value="1"/>
</dbReference>
<feature type="domain" description="C2H2-type" evidence="3">
    <location>
        <begin position="1003"/>
        <end position="1029"/>
    </location>
</feature>
<comment type="caution">
    <text evidence="4">The sequence shown here is derived from an EMBL/GenBank/DDBJ whole genome shotgun (WGS) entry which is preliminary data.</text>
</comment>
<keyword evidence="1" id="KW-0479">Metal-binding</keyword>
<feature type="domain" description="C2H2-type" evidence="3">
    <location>
        <begin position="878"/>
        <end position="907"/>
    </location>
</feature>
<feature type="region of interest" description="Disordered" evidence="2">
    <location>
        <begin position="1251"/>
        <end position="1271"/>
    </location>
</feature>
<dbReference type="Gene3D" id="3.30.160.60">
    <property type="entry name" value="Classic Zinc Finger"/>
    <property type="match status" value="7"/>
</dbReference>
<name>A0A3R7Q0L1_PENVA</name>
<feature type="region of interest" description="Disordered" evidence="2">
    <location>
        <begin position="668"/>
        <end position="689"/>
    </location>
</feature>
<feature type="compositionally biased region" description="Polar residues" evidence="2">
    <location>
        <begin position="43"/>
        <end position="56"/>
    </location>
</feature>
<feature type="compositionally biased region" description="Polar residues" evidence="2">
    <location>
        <begin position="1256"/>
        <end position="1271"/>
    </location>
</feature>
<sequence length="1271" mass="138028">MSHNGTLNISRDDVGEVRRVFILKNGGSETAGCDGQGVAPLSRTPSISNTTTQHGGSDSGGINGNCDSDNVINGMLRAGEEDVDPTSDLGADLQHIEEWLKTRSDSLSSFDFDSEIKPSEIDISDLFNLKSSVQFHVGGQDYGLVFSKDGASDAGTSSSTLPSQFTFPDMGDSLSGSGSRRNSFTKKLETLMQVDKGLFEELLLTDQNKKCGAKKIENMPSLPTEDRGLFEELLLPGAQEEWARHAQELLLAVTMEKKETGGSGSTIGEGESLPEPMECSDPLSSSTQDASTSQESTDELDLMVRNIQPIKLMSPQEIENMASRPLGFDETPVKAESQRNREVTNQIEEDFNFHPFGTRGCDDSSTLPQDILASPNSEVDSKLSSILAMDASNDTLEIESSSASDMLENLNKTPPKPERSISPGTFLVKLEPKENQVSQDKSSPNTFSLSQQTSTVMPPPLTTLSTATSHAYSTSVPISILDLRLAAPPVSSSAAAVPTNATPTTTAGGAQLPRPAFILRPLITPGQQIQQQAPQPNSLAPKTIGPPKESTPLTLTPLKVVAVQPPNKPASGLTGKPPVTSGAVLTTAKGIQTSLVTQKTQIDSSPPSTSTDGRASRIPVITSPDKSQLKNEGVGLSLRPGAPPTMVSVPSVLDTLSASSLVSGDLLQTSAHSPSSSTTTQNDEDVNDENPEMCIVSDEVADKALEELGIHIDSLQCEPSPQGGKRWLCPIKGCCKHFPKLSSLKVHLLSHNGIRPYKCSYENCDWAFYTWYKLKRHIETHLKRRDFACSEPNCNRRFTTVYNLNTHLRLHQRPKCWMCSLPECTKAFHTRRELEVHMKTHKDVEAPYKCGVDGCSKSYFTPNSLTSHMRSHHKEEELRCQWTGCGKKFDKPCRLKAHMRVHTGQRPFVCTYEGCNWSFQSASKLSRHQRKHTNDRKFTCTICQKSFLRSEHLKGHLLIHTGVRNFQCPVEHCNAKFTAKSSLYVHLKKHEGKTKENNNKVTYHCPIDTCDKSYNSKFNLRQHMLKNHTILTTDTSQLDYITLLGEKDLMMDHLLPLTAGGSTSASATLDPNVPASSLAPSSHAGDTHATLLSSIELINGDIGTDGTNIPPIIVMEGRAAAEAIEGMDVGMPDTLMGNTAGGNGESEVESLDMPTISKDSVPGSGGSARTDVVGNILRSRRARKRQQMNLAKKMAELGCHISGTDGVVSFTNDVVLSASAVTLPATSHLQSTLLQDDAVTSELYQETLMGHDLLSDPTTDPQSTINLRDLE</sequence>
<dbReference type="PROSITE" id="PS50157">
    <property type="entry name" value="ZINC_FINGER_C2H2_2"/>
    <property type="match status" value="10"/>
</dbReference>
<dbReference type="GO" id="GO:0008270">
    <property type="term" value="F:zinc ion binding"/>
    <property type="evidence" value="ECO:0007669"/>
    <property type="project" value="UniProtKB-KW"/>
</dbReference>
<dbReference type="InterPro" id="IPR051061">
    <property type="entry name" value="Zinc_finger_trans_reg"/>
</dbReference>
<evidence type="ECO:0000313" key="5">
    <source>
        <dbReference type="Proteomes" id="UP000283509"/>
    </source>
</evidence>
<feature type="domain" description="C2H2-type" evidence="3">
    <location>
        <begin position="966"/>
        <end position="995"/>
    </location>
</feature>
<evidence type="ECO:0000256" key="1">
    <source>
        <dbReference type="PROSITE-ProRule" id="PRU00042"/>
    </source>
</evidence>
<feature type="domain" description="C2H2-type" evidence="3">
    <location>
        <begin position="757"/>
        <end position="786"/>
    </location>
</feature>
<dbReference type="Proteomes" id="UP000283509">
    <property type="component" value="Unassembled WGS sequence"/>
</dbReference>
<dbReference type="AlphaFoldDB" id="A0A3R7Q0L1"/>
<keyword evidence="1" id="KW-0862">Zinc</keyword>
<feature type="compositionally biased region" description="Low complexity" evidence="2">
    <location>
        <begin position="669"/>
        <end position="680"/>
    </location>
</feature>
<dbReference type="STRING" id="6689.A0A3R7Q0L1"/>
<feature type="region of interest" description="Disordered" evidence="2">
    <location>
        <begin position="153"/>
        <end position="180"/>
    </location>
</feature>
<keyword evidence="5" id="KW-1185">Reference proteome</keyword>
<reference evidence="4 5" key="1">
    <citation type="submission" date="2018-04" db="EMBL/GenBank/DDBJ databases">
        <authorList>
            <person name="Zhang X."/>
            <person name="Yuan J."/>
            <person name="Li F."/>
            <person name="Xiang J."/>
        </authorList>
    </citation>
    <scope>NUCLEOTIDE SEQUENCE [LARGE SCALE GENOMIC DNA]</scope>
    <source>
        <tissue evidence="4">Muscle</tissue>
    </source>
</reference>
<dbReference type="SUPFAM" id="SSF57667">
    <property type="entry name" value="beta-beta-alpha zinc fingers"/>
    <property type="match status" value="5"/>
</dbReference>
<evidence type="ECO:0000256" key="2">
    <source>
        <dbReference type="SAM" id="MobiDB-lite"/>
    </source>
</evidence>
<gene>
    <name evidence="4" type="ORF">C7M84_016524</name>
</gene>
<protein>
    <submittedName>
        <fullName evidence="4">Zinc finger X-linked protein ZXDB</fullName>
    </submittedName>
</protein>
<dbReference type="EMBL" id="QCYY01003081">
    <property type="protein sequence ID" value="ROT65493.1"/>
    <property type="molecule type" value="Genomic_DNA"/>
</dbReference>
<feature type="domain" description="C2H2-type" evidence="3">
    <location>
        <begin position="727"/>
        <end position="756"/>
    </location>
</feature>
<feature type="compositionally biased region" description="Polar residues" evidence="2">
    <location>
        <begin position="154"/>
        <end position="166"/>
    </location>
</feature>
<dbReference type="InterPro" id="IPR036236">
    <property type="entry name" value="Znf_C2H2_sf"/>
</dbReference>
<feature type="domain" description="C2H2-type" evidence="3">
    <location>
        <begin position="938"/>
        <end position="965"/>
    </location>
</feature>
<reference evidence="4 5" key="2">
    <citation type="submission" date="2019-01" db="EMBL/GenBank/DDBJ databases">
        <title>The decoding of complex shrimp genome reveals the adaptation for benthos swimmer, frequently molting mechanism and breeding impact on genome.</title>
        <authorList>
            <person name="Sun Y."/>
            <person name="Gao Y."/>
            <person name="Yu Y."/>
        </authorList>
    </citation>
    <scope>NUCLEOTIDE SEQUENCE [LARGE SCALE GENOMIC DNA]</scope>
    <source>
        <tissue evidence="4">Muscle</tissue>
    </source>
</reference>
<keyword evidence="1" id="KW-0863">Zinc-finger</keyword>
<proteinExistence type="predicted"/>
<dbReference type="GO" id="GO:0005634">
    <property type="term" value="C:nucleus"/>
    <property type="evidence" value="ECO:0007669"/>
    <property type="project" value="TreeGrafter"/>
</dbReference>
<dbReference type="PANTHER" id="PTHR46179:SF26">
    <property type="entry name" value="ZINC FINGER PROTEIN 423 HOMOLOG"/>
    <property type="match status" value="1"/>
</dbReference>
<feature type="region of interest" description="Disordered" evidence="2">
    <location>
        <begin position="433"/>
        <end position="462"/>
    </location>
</feature>
<dbReference type="GO" id="GO:0006357">
    <property type="term" value="P:regulation of transcription by RNA polymerase II"/>
    <property type="evidence" value="ECO:0007669"/>
    <property type="project" value="TreeGrafter"/>
</dbReference>
<evidence type="ECO:0000259" key="3">
    <source>
        <dbReference type="PROSITE" id="PS50157"/>
    </source>
</evidence>
<dbReference type="PANTHER" id="PTHR46179">
    <property type="entry name" value="ZINC FINGER PROTEIN"/>
    <property type="match status" value="1"/>
</dbReference>
<evidence type="ECO:0000313" key="4">
    <source>
        <dbReference type="EMBL" id="ROT65493.1"/>
    </source>
</evidence>
<feature type="domain" description="C2H2-type" evidence="3">
    <location>
        <begin position="908"/>
        <end position="937"/>
    </location>
</feature>
<organism evidence="4 5">
    <name type="scientific">Penaeus vannamei</name>
    <name type="common">Whiteleg shrimp</name>
    <name type="synonym">Litopenaeus vannamei</name>
    <dbReference type="NCBI Taxonomy" id="6689"/>
    <lineage>
        <taxon>Eukaryota</taxon>
        <taxon>Metazoa</taxon>
        <taxon>Ecdysozoa</taxon>
        <taxon>Arthropoda</taxon>
        <taxon>Crustacea</taxon>
        <taxon>Multicrustacea</taxon>
        <taxon>Malacostraca</taxon>
        <taxon>Eumalacostraca</taxon>
        <taxon>Eucarida</taxon>
        <taxon>Decapoda</taxon>
        <taxon>Dendrobranchiata</taxon>
        <taxon>Penaeoidea</taxon>
        <taxon>Penaeidae</taxon>
        <taxon>Penaeus</taxon>
    </lineage>
</organism>
<accession>A0A3R7Q0L1</accession>
<dbReference type="InterPro" id="IPR013087">
    <property type="entry name" value="Znf_C2H2_type"/>
</dbReference>
<dbReference type="SMART" id="SM00355">
    <property type="entry name" value="ZnF_C2H2"/>
    <property type="match status" value="10"/>
</dbReference>
<feature type="domain" description="C2H2-type" evidence="3">
    <location>
        <begin position="848"/>
        <end position="877"/>
    </location>
</feature>
<dbReference type="GO" id="GO:0003712">
    <property type="term" value="F:transcription coregulator activity"/>
    <property type="evidence" value="ECO:0007669"/>
    <property type="project" value="TreeGrafter"/>
</dbReference>
<dbReference type="OrthoDB" id="6277246at2759"/>
<feature type="region of interest" description="Disordered" evidence="2">
    <location>
        <begin position="596"/>
        <end position="620"/>
    </location>
</feature>
<feature type="compositionally biased region" description="Polar residues" evidence="2">
    <location>
        <begin position="435"/>
        <end position="456"/>
    </location>
</feature>
<feature type="compositionally biased region" description="Polar residues" evidence="2">
    <location>
        <begin position="282"/>
        <end position="295"/>
    </location>
</feature>
<feature type="domain" description="C2H2-type" evidence="3">
    <location>
        <begin position="817"/>
        <end position="846"/>
    </location>
</feature>
<dbReference type="PROSITE" id="PS00028">
    <property type="entry name" value="ZINC_FINGER_C2H2_1"/>
    <property type="match status" value="10"/>
</dbReference>
<feature type="compositionally biased region" description="Polar residues" evidence="2">
    <location>
        <begin position="596"/>
        <end position="613"/>
    </location>
</feature>
<dbReference type="Pfam" id="PF00096">
    <property type="entry name" value="zf-C2H2"/>
    <property type="match status" value="7"/>
</dbReference>